<gene>
    <name evidence="1" type="ORF">CAGA_18070</name>
</gene>
<dbReference type="Pfam" id="PF09548">
    <property type="entry name" value="Spore_III_AB"/>
    <property type="match status" value="1"/>
</dbReference>
<name>A0A4Z0YEA7_9FIRM</name>
<reference evidence="1 2" key="1">
    <citation type="submission" date="2019-04" db="EMBL/GenBank/DDBJ databases">
        <authorList>
            <person name="Poehlein A."/>
            <person name="Bengelsdorf F.R."/>
            <person name="Duerre P."/>
            <person name="Daniel R."/>
        </authorList>
    </citation>
    <scope>NUCLEOTIDE SEQUENCE [LARGE SCALE GENOMIC DNA]</scope>
    <source>
        <strain evidence="1 2">BS-1</strain>
    </source>
</reference>
<protein>
    <submittedName>
        <fullName evidence="1">Stage III sporulation protein SpoAB</fullName>
    </submittedName>
</protein>
<dbReference type="RefSeq" id="WP_243113007.1">
    <property type="nucleotide sequence ID" value="NZ_SRMQ01000008.1"/>
</dbReference>
<organism evidence="1 2">
    <name type="scientific">Caproiciproducens galactitolivorans</name>
    <dbReference type="NCBI Taxonomy" id="642589"/>
    <lineage>
        <taxon>Bacteria</taxon>
        <taxon>Bacillati</taxon>
        <taxon>Bacillota</taxon>
        <taxon>Clostridia</taxon>
        <taxon>Eubacteriales</taxon>
        <taxon>Acutalibacteraceae</taxon>
        <taxon>Caproiciproducens</taxon>
    </lineage>
</organism>
<dbReference type="EMBL" id="SRMQ01000008">
    <property type="protein sequence ID" value="TGJ76086.1"/>
    <property type="molecule type" value="Genomic_DNA"/>
</dbReference>
<comment type="caution">
    <text evidence="1">The sequence shown here is derived from an EMBL/GenBank/DDBJ whole genome shotgun (WGS) entry which is preliminary data.</text>
</comment>
<evidence type="ECO:0000313" key="2">
    <source>
        <dbReference type="Proteomes" id="UP000297714"/>
    </source>
</evidence>
<dbReference type="Proteomes" id="UP000297714">
    <property type="component" value="Unassembled WGS sequence"/>
</dbReference>
<proteinExistence type="predicted"/>
<keyword evidence="2" id="KW-1185">Reference proteome</keyword>
<sequence length="142" mass="16089">MESHRLALRVERLEGFLKFLSAAQTEIRFSARPVDQIVRRYGNELPFLKACANCFENGTDFFTAWQHGVNHSGLCDKDKELFNGFGRSFGTSDTEGQVSHCALYYELTSLSLKEAKEEKDRKSKLYQMFGIFSGMAAALLLC</sequence>
<dbReference type="AlphaFoldDB" id="A0A4Z0YEA7"/>
<evidence type="ECO:0000313" key="1">
    <source>
        <dbReference type="EMBL" id="TGJ76086.1"/>
    </source>
</evidence>
<accession>A0A4Z0YEA7</accession>
<dbReference type="InterPro" id="IPR014198">
    <property type="entry name" value="Spore_III_AB"/>
</dbReference>